<reference evidence="2 3" key="1">
    <citation type="submission" date="2019-04" db="EMBL/GenBank/DDBJ databases">
        <title>Microbes associate with the intestines of laboratory mice.</title>
        <authorList>
            <person name="Navarre W."/>
            <person name="Wong E."/>
            <person name="Huang K."/>
            <person name="Tropini C."/>
            <person name="Ng K."/>
            <person name="Yu B."/>
        </authorList>
    </citation>
    <scope>NUCLEOTIDE SEQUENCE [LARGE SCALE GENOMIC DNA]</scope>
    <source>
        <strain evidence="2 3">NM61_E11</strain>
    </source>
</reference>
<dbReference type="RefSeq" id="WP_135960372.1">
    <property type="nucleotide sequence ID" value="NZ_AQFR02000001.1"/>
</dbReference>
<comment type="caution">
    <text evidence="2">The sequence shown here is derived from an EMBL/GenBank/DDBJ whole genome shotgun (WGS) entry which is preliminary data.</text>
</comment>
<dbReference type="InterPro" id="IPR012349">
    <property type="entry name" value="Split_barrel_FMN-bd"/>
</dbReference>
<protein>
    <submittedName>
        <fullName evidence="2">Pyridoxamine 5'-phosphate oxidase family protein</fullName>
    </submittedName>
</protein>
<evidence type="ECO:0000313" key="3">
    <source>
        <dbReference type="Proteomes" id="UP000309117"/>
    </source>
</evidence>
<dbReference type="Gene3D" id="2.30.110.10">
    <property type="entry name" value="Electron Transport, Fmn-binding Protein, Chain A"/>
    <property type="match status" value="1"/>
</dbReference>
<sequence>MRKEIPVLTDDLIKEKFLDIIVASFQTMIFATIDDNNHGHSNAADIELRDGEKLVFSTIVNGAFYNRLKKHPYISITGLKGDKTMNSLAFTVNGKVKEVDSSYLNKIYETHPEMKDIDATDPDSSKDTLRPFAIEPIDGQVYY</sequence>
<name>A0A4S2BNB1_9LACO</name>
<dbReference type="Pfam" id="PF01243">
    <property type="entry name" value="PNPOx_N"/>
    <property type="match status" value="1"/>
</dbReference>
<dbReference type="EMBL" id="SRYV01000004">
    <property type="protein sequence ID" value="TGY16536.1"/>
    <property type="molecule type" value="Genomic_DNA"/>
</dbReference>
<organism evidence="2 3">
    <name type="scientific">Lactobacillus intestinalis</name>
    <dbReference type="NCBI Taxonomy" id="151781"/>
    <lineage>
        <taxon>Bacteria</taxon>
        <taxon>Bacillati</taxon>
        <taxon>Bacillota</taxon>
        <taxon>Bacilli</taxon>
        <taxon>Lactobacillales</taxon>
        <taxon>Lactobacillaceae</taxon>
        <taxon>Lactobacillus</taxon>
    </lineage>
</organism>
<dbReference type="Proteomes" id="UP000309117">
    <property type="component" value="Unassembled WGS sequence"/>
</dbReference>
<feature type="domain" description="Pyridoxamine 5'-phosphate oxidase N-terminal" evidence="1">
    <location>
        <begin position="21"/>
        <end position="107"/>
    </location>
</feature>
<dbReference type="InterPro" id="IPR011576">
    <property type="entry name" value="Pyridox_Oxase_N"/>
</dbReference>
<evidence type="ECO:0000259" key="1">
    <source>
        <dbReference type="Pfam" id="PF01243"/>
    </source>
</evidence>
<dbReference type="AlphaFoldDB" id="A0A4S2BNB1"/>
<gene>
    <name evidence="2" type="ORF">E5351_02925</name>
</gene>
<dbReference type="SUPFAM" id="SSF50475">
    <property type="entry name" value="FMN-binding split barrel"/>
    <property type="match status" value="1"/>
</dbReference>
<evidence type="ECO:0000313" key="2">
    <source>
        <dbReference type="EMBL" id="TGY16536.1"/>
    </source>
</evidence>
<proteinExistence type="predicted"/>
<accession>A0A4S2BNB1</accession>